<proteinExistence type="evidence at transcript level"/>
<dbReference type="GO" id="GO:0004523">
    <property type="term" value="F:RNA-DNA hybrid ribonuclease activity"/>
    <property type="evidence" value="ECO:0007669"/>
    <property type="project" value="InterPro"/>
</dbReference>
<keyword evidence="3" id="KW-0695">RNA-directed DNA polymerase</keyword>
<dbReference type="SUPFAM" id="SSF56672">
    <property type="entry name" value="DNA/RNA polymerases"/>
    <property type="match status" value="1"/>
</dbReference>
<dbReference type="InterPro" id="IPR036397">
    <property type="entry name" value="RNaseH_sf"/>
</dbReference>
<feature type="domain" description="RNase H type-1" evidence="2">
    <location>
        <begin position="382"/>
        <end position="511"/>
    </location>
</feature>
<dbReference type="Pfam" id="PF00075">
    <property type="entry name" value="RNase_H"/>
    <property type="match status" value="1"/>
</dbReference>
<dbReference type="PROSITE" id="PS50879">
    <property type="entry name" value="RNASE_H_1"/>
    <property type="match status" value="1"/>
</dbReference>
<dbReference type="Pfam" id="PF00078">
    <property type="entry name" value="RVT_1"/>
    <property type="match status" value="1"/>
</dbReference>
<keyword evidence="3" id="KW-0808">Transferase</keyword>
<dbReference type="CDD" id="cd01650">
    <property type="entry name" value="RT_nLTR_like"/>
    <property type="match status" value="1"/>
</dbReference>
<reference evidence="3" key="1">
    <citation type="journal article" date="2015" name="Insect Biochem. Mol. Biol.">
        <title>An insight into the sialome of the horse fly, Tabanus bromius.</title>
        <authorList>
            <person name="Ribeiro J.M."/>
            <person name="Kazimirova M."/>
            <person name="Takac P."/>
            <person name="Andersen J.F."/>
            <person name="Francischetti I.M."/>
        </authorList>
    </citation>
    <scope>NUCLEOTIDE SEQUENCE</scope>
</reference>
<feature type="domain" description="Reverse transcriptase" evidence="1">
    <location>
        <begin position="1"/>
        <end position="209"/>
    </location>
</feature>
<organism evidence="3">
    <name type="scientific">Tabanus bromius</name>
    <name type="common">Band-eyed brown horse fly</name>
    <dbReference type="NCBI Taxonomy" id="304241"/>
    <lineage>
        <taxon>Eukaryota</taxon>
        <taxon>Metazoa</taxon>
        <taxon>Ecdysozoa</taxon>
        <taxon>Arthropoda</taxon>
        <taxon>Hexapoda</taxon>
        <taxon>Insecta</taxon>
        <taxon>Pterygota</taxon>
        <taxon>Neoptera</taxon>
        <taxon>Endopterygota</taxon>
        <taxon>Diptera</taxon>
        <taxon>Brachycera</taxon>
        <taxon>Tabanomorpha</taxon>
        <taxon>Tabanoidea</taxon>
        <taxon>Tabanidae</taxon>
        <taxon>Tabanus</taxon>
    </lineage>
</organism>
<evidence type="ECO:0000259" key="2">
    <source>
        <dbReference type="PROSITE" id="PS50879"/>
    </source>
</evidence>
<dbReference type="InterPro" id="IPR002156">
    <property type="entry name" value="RNaseH_domain"/>
</dbReference>
<evidence type="ECO:0000313" key="3">
    <source>
        <dbReference type="EMBL" id="JAI16852.1"/>
    </source>
</evidence>
<name>A0A0K8TR49_TABBR</name>
<dbReference type="PROSITE" id="PS50878">
    <property type="entry name" value="RT_POL"/>
    <property type="match status" value="1"/>
</dbReference>
<dbReference type="PANTHER" id="PTHR33332">
    <property type="entry name" value="REVERSE TRANSCRIPTASE DOMAIN-CONTAINING PROTEIN"/>
    <property type="match status" value="1"/>
</dbReference>
<dbReference type="CDD" id="cd09276">
    <property type="entry name" value="Rnase_HI_RT_non_LTR"/>
    <property type="match status" value="1"/>
</dbReference>
<dbReference type="InterPro" id="IPR043502">
    <property type="entry name" value="DNA/RNA_pol_sf"/>
</dbReference>
<dbReference type="GO" id="GO:0042575">
    <property type="term" value="C:DNA polymerase complex"/>
    <property type="evidence" value="ECO:0007669"/>
    <property type="project" value="UniProtKB-ARBA"/>
</dbReference>
<feature type="non-terminal residue" evidence="3">
    <location>
        <position position="1"/>
    </location>
</feature>
<dbReference type="InterPro" id="IPR012337">
    <property type="entry name" value="RNaseH-like_sf"/>
</dbReference>
<dbReference type="Gene3D" id="3.30.420.10">
    <property type="entry name" value="Ribonuclease H-like superfamily/Ribonuclease H"/>
    <property type="match status" value="1"/>
</dbReference>
<accession>A0A0K8TR49</accession>
<dbReference type="GO" id="GO:0003964">
    <property type="term" value="F:RNA-directed DNA polymerase activity"/>
    <property type="evidence" value="ECO:0007669"/>
    <property type="project" value="UniProtKB-KW"/>
</dbReference>
<dbReference type="SUPFAM" id="SSF53098">
    <property type="entry name" value="Ribonuclease H-like"/>
    <property type="match status" value="1"/>
</dbReference>
<sequence>LSSSQHAYTKGKSVDTALHSLVAVIEKSLENKEFTLAAFLDIEGAFNNVKRSAITEALQRLNVDECSASFIDRLLKCRVIKAKLGLSEEFRRVGRGTPQGGVLSPLLWNLTVNELLIKLKKSGCLTVAYADDIVILVVGKYVSIIRDIMQRALNILTTWATSKGLGVNPDKTEIVLFTRKHRIPDFPSLQLCNQELQLKEEAKFLGLTLDRKLTWKPNLMERANKANVALFLCQRTIGVTWGLKPRNVHWMYVAIIRPILMHGILVWWTALQKVTYCKVLDRVQRTAELCMSGAMKSTPTTALDVLFHLVPLDIYAEQMAVCAAARIKASSGYRSNTFGHASIIGKFDVANDLDCITPTWTLEKGFRTTIPSRDEWREGHCLTGAICIYTDGSKIGNRVGCGVFSETLNINMSLRLPDHCSVFQAEVTAIGEALEWLKINNISRDICILSDSQAALKALNQTVTTSRTVLDCRRSLCEIAKQSNIHLCWIPGHRGFEGNCRADELAREGTQKGEILHLSGLGMPLSSYKLAVRRISLARAELRWSTAQICRTLLEIWPVYDEKRSRMLIKLSKKELGSVVKVLTGHCPFGPHARRLGLPHNDLCRSCNDEEEEETVFHLLCSCPALMRSRVKTLGSPFFSDLGELRDASIDGLYRFIKSSNWLEMA</sequence>
<protein>
    <submittedName>
        <fullName evidence="3">Putative reverse transcriptase</fullName>
    </submittedName>
</protein>
<dbReference type="AlphaFoldDB" id="A0A0K8TR49"/>
<dbReference type="InterPro" id="IPR000477">
    <property type="entry name" value="RT_dom"/>
</dbReference>
<keyword evidence="3" id="KW-0548">Nucleotidyltransferase</keyword>
<dbReference type="GO" id="GO:0003676">
    <property type="term" value="F:nucleic acid binding"/>
    <property type="evidence" value="ECO:0007669"/>
    <property type="project" value="InterPro"/>
</dbReference>
<evidence type="ECO:0000259" key="1">
    <source>
        <dbReference type="PROSITE" id="PS50878"/>
    </source>
</evidence>
<dbReference type="EMBL" id="GDAI01000751">
    <property type="protein sequence ID" value="JAI16852.1"/>
    <property type="molecule type" value="mRNA"/>
</dbReference>